<organism evidence="1">
    <name type="scientific">Tanacetum cinerariifolium</name>
    <name type="common">Dalmatian daisy</name>
    <name type="synonym">Chrysanthemum cinerariifolium</name>
    <dbReference type="NCBI Taxonomy" id="118510"/>
    <lineage>
        <taxon>Eukaryota</taxon>
        <taxon>Viridiplantae</taxon>
        <taxon>Streptophyta</taxon>
        <taxon>Embryophyta</taxon>
        <taxon>Tracheophyta</taxon>
        <taxon>Spermatophyta</taxon>
        <taxon>Magnoliopsida</taxon>
        <taxon>eudicotyledons</taxon>
        <taxon>Gunneridae</taxon>
        <taxon>Pentapetalae</taxon>
        <taxon>asterids</taxon>
        <taxon>campanulids</taxon>
        <taxon>Asterales</taxon>
        <taxon>Asteraceae</taxon>
        <taxon>Asteroideae</taxon>
        <taxon>Anthemideae</taxon>
        <taxon>Anthemidinae</taxon>
        <taxon>Tanacetum</taxon>
    </lineage>
</organism>
<dbReference type="AlphaFoldDB" id="A0A699VUY1"/>
<gene>
    <name evidence="1" type="ORF">Tci_909095</name>
</gene>
<evidence type="ECO:0000313" key="1">
    <source>
        <dbReference type="EMBL" id="GFD37126.1"/>
    </source>
</evidence>
<sequence length="72" mass="8665">MLSMGVKRFYKKTRRKLEFNGKEPVGCDKTKVKCFNCHRRRHFAMDYRIARNLWNKSRDDGNCNAPLRKEDV</sequence>
<comment type="caution">
    <text evidence="1">The sequence shown here is derived from an EMBL/GenBank/DDBJ whole genome shotgun (WGS) entry which is preliminary data.</text>
</comment>
<reference evidence="1" key="1">
    <citation type="journal article" date="2019" name="Sci. Rep.">
        <title>Draft genome of Tanacetum cinerariifolium, the natural source of mosquito coil.</title>
        <authorList>
            <person name="Yamashiro T."/>
            <person name="Shiraishi A."/>
            <person name="Satake H."/>
            <person name="Nakayama K."/>
        </authorList>
    </citation>
    <scope>NUCLEOTIDE SEQUENCE</scope>
</reference>
<dbReference type="EMBL" id="BKCJ011481108">
    <property type="protein sequence ID" value="GFD37126.1"/>
    <property type="molecule type" value="Genomic_DNA"/>
</dbReference>
<protein>
    <submittedName>
        <fullName evidence="1">Ribonuclease H-like domain-containing protein</fullName>
    </submittedName>
</protein>
<name>A0A699VUY1_TANCI</name>
<proteinExistence type="predicted"/>
<accession>A0A699VUY1</accession>
<feature type="non-terminal residue" evidence="1">
    <location>
        <position position="72"/>
    </location>
</feature>